<protein>
    <recommendedName>
        <fullName evidence="3">Nudix hydrolase domain-containing protein</fullName>
    </recommendedName>
</protein>
<dbReference type="SUPFAM" id="SSF55811">
    <property type="entry name" value="Nudix"/>
    <property type="match status" value="1"/>
</dbReference>
<evidence type="ECO:0000313" key="4">
    <source>
        <dbReference type="EMBL" id="MQL97066.1"/>
    </source>
</evidence>
<dbReference type="InterPro" id="IPR031804">
    <property type="entry name" value="DUF4743"/>
</dbReference>
<name>A0A843VPY7_COLES</name>
<comment type="similarity">
    <text evidence="2">Belongs to the Nudix hydrolase family.</text>
</comment>
<dbReference type="PROSITE" id="PS51462">
    <property type="entry name" value="NUDIX"/>
    <property type="match status" value="1"/>
</dbReference>
<dbReference type="PANTHER" id="PTHR13622:SF8">
    <property type="entry name" value="THIAMIN PYROPHOSPHOKINASE 1"/>
    <property type="match status" value="1"/>
</dbReference>
<gene>
    <name evidence="4" type="ORF">Taro_029755</name>
</gene>
<reference evidence="4" key="1">
    <citation type="submission" date="2017-07" db="EMBL/GenBank/DDBJ databases">
        <title>Taro Niue Genome Assembly and Annotation.</title>
        <authorList>
            <person name="Atibalentja N."/>
            <person name="Keating K."/>
            <person name="Fields C.J."/>
        </authorList>
    </citation>
    <scope>NUCLEOTIDE SEQUENCE</scope>
    <source>
        <strain evidence="4">Niue_2</strain>
        <tissue evidence="4">Leaf</tissue>
    </source>
</reference>
<comment type="function">
    <text evidence="1">Probably mediates the hydrolysis of some nucleoside diphosphate derivatives.</text>
</comment>
<dbReference type="InterPro" id="IPR015797">
    <property type="entry name" value="NUDIX_hydrolase-like_dom_sf"/>
</dbReference>
<accession>A0A843VPY7</accession>
<dbReference type="Proteomes" id="UP000652761">
    <property type="component" value="Unassembled WGS sequence"/>
</dbReference>
<dbReference type="GO" id="GO:0044715">
    <property type="term" value="F:8-oxo-dGDP phosphatase activity"/>
    <property type="evidence" value="ECO:0007669"/>
    <property type="project" value="UniProtKB-ARBA"/>
</dbReference>
<dbReference type="PANTHER" id="PTHR13622">
    <property type="entry name" value="THIAMIN PYROPHOSPHOKINASE"/>
    <property type="match status" value="1"/>
</dbReference>
<dbReference type="EMBL" id="NMUH01001999">
    <property type="protein sequence ID" value="MQL97066.1"/>
    <property type="molecule type" value="Genomic_DNA"/>
</dbReference>
<evidence type="ECO:0000256" key="1">
    <source>
        <dbReference type="ARBA" id="ARBA00003778"/>
    </source>
</evidence>
<dbReference type="AlphaFoldDB" id="A0A843VPY7"/>
<comment type="caution">
    <text evidence="4">The sequence shown here is derived from an EMBL/GenBank/DDBJ whole genome shotgun (WGS) entry which is preliminary data.</text>
</comment>
<evidence type="ECO:0000256" key="2">
    <source>
        <dbReference type="ARBA" id="ARBA00005582"/>
    </source>
</evidence>
<dbReference type="OrthoDB" id="10261522at2759"/>
<organism evidence="4 5">
    <name type="scientific">Colocasia esculenta</name>
    <name type="common">Wild taro</name>
    <name type="synonym">Arum esculentum</name>
    <dbReference type="NCBI Taxonomy" id="4460"/>
    <lineage>
        <taxon>Eukaryota</taxon>
        <taxon>Viridiplantae</taxon>
        <taxon>Streptophyta</taxon>
        <taxon>Embryophyta</taxon>
        <taxon>Tracheophyta</taxon>
        <taxon>Spermatophyta</taxon>
        <taxon>Magnoliopsida</taxon>
        <taxon>Liliopsida</taxon>
        <taxon>Araceae</taxon>
        <taxon>Aroideae</taxon>
        <taxon>Colocasieae</taxon>
        <taxon>Colocasia</taxon>
    </lineage>
</organism>
<evidence type="ECO:0000259" key="3">
    <source>
        <dbReference type="PROSITE" id="PS51462"/>
    </source>
</evidence>
<dbReference type="FunFam" id="3.90.79.10:FF:000019">
    <property type="entry name" value="Thiamin pyrophosphokinase, putative"/>
    <property type="match status" value="1"/>
</dbReference>
<dbReference type="CDD" id="cd03676">
    <property type="entry name" value="NUDIX_Tnr3_like"/>
    <property type="match status" value="1"/>
</dbReference>
<dbReference type="Gene3D" id="3.90.79.10">
    <property type="entry name" value="Nucleoside Triphosphate Pyrophosphohydrolase"/>
    <property type="match status" value="1"/>
</dbReference>
<dbReference type="Pfam" id="PF15916">
    <property type="entry name" value="DUF4743"/>
    <property type="match status" value="1"/>
</dbReference>
<proteinExistence type="inferred from homology"/>
<dbReference type="InterPro" id="IPR000086">
    <property type="entry name" value="NUDIX_hydrolase_dom"/>
</dbReference>
<feature type="domain" description="Nudix hydrolase" evidence="3">
    <location>
        <begin position="292"/>
        <end position="429"/>
    </location>
</feature>
<keyword evidence="5" id="KW-1185">Reference proteome</keyword>
<sequence>METNRCLYWQSCCLFQLLLSFFVRIALALPAMLSTLLPAATGPLPISPRRPRLFCRSAAPFRWIASSAAWIGRSVSPGAIATGASIAGTGSSFGWDDVFRIAAEGGDYPSDLRGYFDRVRACNRGAECRSEFLPFVIEDQVAGYIHNSDVHIIISGAEACVLMMKALGISIFCANTNTIIPNRLPLYSALLGKSNVYDGGCNFLLIFTDHLRRFTDVFVMLDSNKCYSDACVTLHSSLITPEDKTRAVGHVIKSLGSLIPGIRNELYPVTRYGMTAFFSLERAAAPFFGIKVYGVQMNGYVEKGGKKYLWIGKRSSSKPTFPGMLDQLVAGGLPHGISCKKNIIKECKEEAGIPEHIANRAVPVGAVSYMDIDGQSYKRDTLFCYDLKLPDDFVPENEGNFRLLPVDQVANIVRRTEFFKPNCCLVIIDFLFRHGFIGPDDSGYLELLQSLRSGDCSRDIHDQFQCQEGDKVLLRLGRNRSIEINS</sequence>
<evidence type="ECO:0000313" key="5">
    <source>
        <dbReference type="Proteomes" id="UP000652761"/>
    </source>
</evidence>